<proteinExistence type="predicted"/>
<dbReference type="EMBL" id="RSDW01000001">
    <property type="protein sequence ID" value="RSL16353.1"/>
    <property type="molecule type" value="Genomic_DNA"/>
</dbReference>
<accession>A0A3R9QA74</accession>
<reference evidence="3 4" key="1">
    <citation type="submission" date="2018-12" db="EMBL/GenBank/DDBJ databases">
        <title>Sequencing of bacterial isolates from soil warming experiment in Harvard Forest, Massachusetts, USA.</title>
        <authorList>
            <person name="Deangelis K."/>
        </authorList>
    </citation>
    <scope>NUCLEOTIDE SEQUENCE [LARGE SCALE GENOMIC DNA]</scope>
    <source>
        <strain evidence="3 4">EB153</strain>
    </source>
</reference>
<dbReference type="OrthoDB" id="115182at2"/>
<gene>
    <name evidence="3" type="ORF">EDE15_1865</name>
</gene>
<protein>
    <submittedName>
        <fullName evidence="3">Putative zinc finger protein</fullName>
    </submittedName>
</protein>
<dbReference type="Pfam" id="PF13490">
    <property type="entry name" value="zf-HC2"/>
    <property type="match status" value="1"/>
</dbReference>
<dbReference type="RefSeq" id="WP_125484972.1">
    <property type="nucleotide sequence ID" value="NZ_RSDW01000001.1"/>
</dbReference>
<dbReference type="InterPro" id="IPR041916">
    <property type="entry name" value="Anti_sigma_zinc_sf"/>
</dbReference>
<evidence type="ECO:0000313" key="3">
    <source>
        <dbReference type="EMBL" id="RSL16353.1"/>
    </source>
</evidence>
<sequence length="331" mass="35753">MADLNQFGSAKPPQSADAQHCAQCEAMLTDALDGTLSTADQAAFDLHMVGCSACATMLAEARRGAAWLNMLKSPSPEPPATLLSRILAQTSGQASAEAKPTIVLGPTDYVRQPNTLLGQPAHTIPASYPIAAYTSGATAKVLPFRQRVAAAFRLQNIRHTLMQPRLAMTAAMAFFSIALTLNLTGVRLSQLRASDFKPSNIKRSFYDTNAKVVRYYDNLVVVYQLESRVRDLQRATESESTTPAPQNSPEASRPSNQQQNQQPDDQKPQNPDQKKAAPRPKSGTSRRENPQGGNTHFVGSTPARGSSPAATEALAFFTNNFFNHIQEGGLV</sequence>
<organism evidence="3 4">
    <name type="scientific">Edaphobacter aggregans</name>
    <dbReference type="NCBI Taxonomy" id="570835"/>
    <lineage>
        <taxon>Bacteria</taxon>
        <taxon>Pseudomonadati</taxon>
        <taxon>Acidobacteriota</taxon>
        <taxon>Terriglobia</taxon>
        <taxon>Terriglobales</taxon>
        <taxon>Acidobacteriaceae</taxon>
        <taxon>Edaphobacter</taxon>
    </lineage>
</organism>
<dbReference type="Gene3D" id="1.10.10.1320">
    <property type="entry name" value="Anti-sigma factor, zinc-finger domain"/>
    <property type="match status" value="1"/>
</dbReference>
<evidence type="ECO:0000313" key="4">
    <source>
        <dbReference type="Proteomes" id="UP000269669"/>
    </source>
</evidence>
<evidence type="ECO:0000256" key="1">
    <source>
        <dbReference type="SAM" id="MobiDB-lite"/>
    </source>
</evidence>
<dbReference type="InterPro" id="IPR027383">
    <property type="entry name" value="Znf_put"/>
</dbReference>
<feature type="region of interest" description="Disordered" evidence="1">
    <location>
        <begin position="233"/>
        <end position="307"/>
    </location>
</feature>
<dbReference type="Proteomes" id="UP000269669">
    <property type="component" value="Unassembled WGS sequence"/>
</dbReference>
<dbReference type="AlphaFoldDB" id="A0A3R9QA74"/>
<feature type="compositionally biased region" description="Basic and acidic residues" evidence="1">
    <location>
        <begin position="264"/>
        <end position="275"/>
    </location>
</feature>
<evidence type="ECO:0000259" key="2">
    <source>
        <dbReference type="Pfam" id="PF13490"/>
    </source>
</evidence>
<name>A0A3R9QA74_9BACT</name>
<feature type="domain" description="Putative zinc-finger" evidence="2">
    <location>
        <begin position="21"/>
        <end position="55"/>
    </location>
</feature>
<feature type="compositionally biased region" description="Polar residues" evidence="1">
    <location>
        <begin position="238"/>
        <end position="255"/>
    </location>
</feature>
<keyword evidence="4" id="KW-1185">Reference proteome</keyword>
<comment type="caution">
    <text evidence="3">The sequence shown here is derived from an EMBL/GenBank/DDBJ whole genome shotgun (WGS) entry which is preliminary data.</text>
</comment>